<evidence type="ECO:0000256" key="1">
    <source>
        <dbReference type="ARBA" id="ARBA00022574"/>
    </source>
</evidence>
<keyword evidence="4" id="KW-0812">Transmembrane</keyword>
<organism evidence="5 6">
    <name type="scientific">Actinoplanes sichuanensis</name>
    <dbReference type="NCBI Taxonomy" id="512349"/>
    <lineage>
        <taxon>Bacteria</taxon>
        <taxon>Bacillati</taxon>
        <taxon>Actinomycetota</taxon>
        <taxon>Actinomycetes</taxon>
        <taxon>Micromonosporales</taxon>
        <taxon>Micromonosporaceae</taxon>
        <taxon>Actinoplanes</taxon>
    </lineage>
</organism>
<dbReference type="PROSITE" id="PS50082">
    <property type="entry name" value="WD_REPEATS_2"/>
    <property type="match status" value="4"/>
</dbReference>
<sequence length="484" mass="49223">MLLLAVFGASVSVVGLMLGITAILDEGRFGDAVLGVPAAVVALGLAMAVSAAHRWWHSRELSMSSQSGFGARSQGLSVPSGECRARRGESGSATVGALASEVRDGDILLGDVMGEPDPHDDLVLLPRRLLLAKTAVVGLGVVGVAAASRYVTGIAQWGTLPPDPPPTPAGTDGSYVTAGRPLRPAGDTVWSVAVGMLKGEPLAVVGGDDGTVQLLNPVTGVPRSGPIQGHHRPVYSIALHDTMAVSASVDGTLRVWNLTDDPPTSTPTTDVVSGGINGVALGAVGGRAVAVTASADGTVRIWDPTKPQLTGRILGEKLDEAVNSIAVGTIGDKTTAVTGSGDGRIRLWDVSGERLIQVLGTHDGPVWAMAVGTVGGQPVAVSGGEDGELRLWLLGLSPPVGRVLAALPKAVKAVVIGEVYGRTVAVAGSDDSSIRLWDLATGRPYGAGLTGPTTAAQSIAISSFGGRPTVVSGHWDGTIWTWVL</sequence>
<dbReference type="EMBL" id="JBHTMK010000082">
    <property type="protein sequence ID" value="MFD1374397.1"/>
    <property type="molecule type" value="Genomic_DNA"/>
</dbReference>
<dbReference type="Gene3D" id="2.130.10.10">
    <property type="entry name" value="YVTN repeat-like/Quinoprotein amine dehydrogenase"/>
    <property type="match status" value="2"/>
</dbReference>
<dbReference type="InterPro" id="IPR001680">
    <property type="entry name" value="WD40_rpt"/>
</dbReference>
<reference evidence="6" key="1">
    <citation type="journal article" date="2019" name="Int. J. Syst. Evol. Microbiol.">
        <title>The Global Catalogue of Microorganisms (GCM) 10K type strain sequencing project: providing services to taxonomists for standard genome sequencing and annotation.</title>
        <authorList>
            <consortium name="The Broad Institute Genomics Platform"/>
            <consortium name="The Broad Institute Genome Sequencing Center for Infectious Disease"/>
            <person name="Wu L."/>
            <person name="Ma J."/>
        </authorList>
    </citation>
    <scope>NUCLEOTIDE SEQUENCE [LARGE SCALE GENOMIC DNA]</scope>
    <source>
        <strain evidence="6">CCM 7526</strain>
    </source>
</reference>
<evidence type="ECO:0000256" key="3">
    <source>
        <dbReference type="PROSITE-ProRule" id="PRU00221"/>
    </source>
</evidence>
<evidence type="ECO:0000256" key="4">
    <source>
        <dbReference type="SAM" id="Phobius"/>
    </source>
</evidence>
<feature type="repeat" description="WD" evidence="3">
    <location>
        <begin position="227"/>
        <end position="266"/>
    </location>
</feature>
<accession>A0ABW4AYD9</accession>
<feature type="repeat" description="WD" evidence="3">
    <location>
        <begin position="291"/>
        <end position="303"/>
    </location>
</feature>
<dbReference type="PANTHER" id="PTHR22847">
    <property type="entry name" value="WD40 REPEAT PROTEIN"/>
    <property type="match status" value="1"/>
</dbReference>
<feature type="repeat" description="WD" evidence="3">
    <location>
        <begin position="426"/>
        <end position="447"/>
    </location>
</feature>
<dbReference type="PROSITE" id="PS00678">
    <property type="entry name" value="WD_REPEATS_1"/>
    <property type="match status" value="2"/>
</dbReference>
<keyword evidence="1 3" id="KW-0853">WD repeat</keyword>
<dbReference type="InterPro" id="IPR019775">
    <property type="entry name" value="WD40_repeat_CS"/>
</dbReference>
<keyword evidence="4" id="KW-0472">Membrane</keyword>
<name>A0ABW4AYD9_9ACTN</name>
<feature type="transmembrane region" description="Helical" evidence="4">
    <location>
        <begin position="35"/>
        <end position="56"/>
    </location>
</feature>
<dbReference type="SUPFAM" id="SSF50978">
    <property type="entry name" value="WD40 repeat-like"/>
    <property type="match status" value="1"/>
</dbReference>
<protein>
    <submittedName>
        <fullName evidence="5">WD40 repeat domain-containing protein</fullName>
    </submittedName>
</protein>
<evidence type="ECO:0000313" key="5">
    <source>
        <dbReference type="EMBL" id="MFD1374397.1"/>
    </source>
</evidence>
<evidence type="ECO:0000256" key="2">
    <source>
        <dbReference type="ARBA" id="ARBA00022737"/>
    </source>
</evidence>
<evidence type="ECO:0000313" key="6">
    <source>
        <dbReference type="Proteomes" id="UP001597183"/>
    </source>
</evidence>
<comment type="caution">
    <text evidence="5">The sequence shown here is derived from an EMBL/GenBank/DDBJ whole genome shotgun (WGS) entry which is preliminary data.</text>
</comment>
<dbReference type="PRINTS" id="PR00320">
    <property type="entry name" value="GPROTEINBRPT"/>
</dbReference>
<dbReference type="Proteomes" id="UP001597183">
    <property type="component" value="Unassembled WGS sequence"/>
</dbReference>
<gene>
    <name evidence="5" type="ORF">ACFQ5G_54485</name>
</gene>
<dbReference type="Pfam" id="PF00400">
    <property type="entry name" value="WD40"/>
    <property type="match status" value="5"/>
</dbReference>
<dbReference type="PROSITE" id="PS50294">
    <property type="entry name" value="WD_REPEATS_REGION"/>
    <property type="match status" value="1"/>
</dbReference>
<dbReference type="RefSeq" id="WP_317795779.1">
    <property type="nucleotide sequence ID" value="NZ_AP028461.1"/>
</dbReference>
<dbReference type="PANTHER" id="PTHR22847:SF637">
    <property type="entry name" value="WD REPEAT DOMAIN 5B"/>
    <property type="match status" value="1"/>
</dbReference>
<dbReference type="SMART" id="SM00320">
    <property type="entry name" value="WD40"/>
    <property type="match status" value="7"/>
</dbReference>
<dbReference type="InterPro" id="IPR015943">
    <property type="entry name" value="WD40/YVTN_repeat-like_dom_sf"/>
</dbReference>
<dbReference type="InterPro" id="IPR036322">
    <property type="entry name" value="WD40_repeat_dom_sf"/>
</dbReference>
<dbReference type="InterPro" id="IPR020472">
    <property type="entry name" value="WD40_PAC1"/>
</dbReference>
<proteinExistence type="predicted"/>
<feature type="repeat" description="WD" evidence="3">
    <location>
        <begin position="337"/>
        <end position="358"/>
    </location>
</feature>
<keyword evidence="4" id="KW-1133">Transmembrane helix</keyword>
<keyword evidence="6" id="KW-1185">Reference proteome</keyword>
<keyword evidence="2" id="KW-0677">Repeat</keyword>